<accession>U2V5U5</accession>
<sequence>MQKVGSFRLELDHDGIAQLLQSSEVAAECEAAAGRIAAAAGDGFEVSGPWRAGFGGGRAAYSVRTATQAAREAEATEKALTVAVQSCRS</sequence>
<dbReference type="Proteomes" id="UP000016638">
    <property type="component" value="Unassembled WGS sequence"/>
</dbReference>
<proteinExistence type="predicted"/>
<keyword evidence="2" id="KW-1185">Reference proteome</keyword>
<protein>
    <submittedName>
        <fullName evidence="1">Uncharacterized protein</fullName>
    </submittedName>
</protein>
<dbReference type="AlphaFoldDB" id="U2V5U5"/>
<gene>
    <name evidence="1" type="ORF">HMPREF1316_2366</name>
</gene>
<dbReference type="RefSeq" id="WP_021726296.1">
    <property type="nucleotide sequence ID" value="NZ_AWEZ01000047.1"/>
</dbReference>
<dbReference type="STRING" id="1125712.HMPREF1316_2366"/>
<comment type="caution">
    <text evidence="1">The sequence shown here is derived from an EMBL/GenBank/DDBJ whole genome shotgun (WGS) entry which is preliminary data.</text>
</comment>
<dbReference type="eggNOG" id="ENOG502ZSZA">
    <property type="taxonomic scope" value="Bacteria"/>
</dbReference>
<evidence type="ECO:0000313" key="2">
    <source>
        <dbReference type="Proteomes" id="UP000016638"/>
    </source>
</evidence>
<dbReference type="EMBL" id="AWEZ01000047">
    <property type="protein sequence ID" value="ERL08021.1"/>
    <property type="molecule type" value="Genomic_DNA"/>
</dbReference>
<name>U2V5U5_9ACTN</name>
<evidence type="ECO:0000313" key="1">
    <source>
        <dbReference type="EMBL" id="ERL08021.1"/>
    </source>
</evidence>
<dbReference type="PATRIC" id="fig|1125712.3.peg.1425"/>
<reference evidence="1 2" key="1">
    <citation type="submission" date="2013-08" db="EMBL/GenBank/DDBJ databases">
        <authorList>
            <person name="Durkin A.S."/>
            <person name="Haft D.R."/>
            <person name="McCorrison J."/>
            <person name="Torralba M."/>
            <person name="Gillis M."/>
            <person name="Haft D.H."/>
            <person name="Methe B."/>
            <person name="Sutton G."/>
            <person name="Nelson K.E."/>
        </authorList>
    </citation>
    <scope>NUCLEOTIDE SEQUENCE [LARGE SCALE GENOMIC DNA]</scope>
    <source>
        <strain evidence="1 2">F0195</strain>
    </source>
</reference>
<organism evidence="1 2">
    <name type="scientific">Olsenella profusa F0195</name>
    <dbReference type="NCBI Taxonomy" id="1125712"/>
    <lineage>
        <taxon>Bacteria</taxon>
        <taxon>Bacillati</taxon>
        <taxon>Actinomycetota</taxon>
        <taxon>Coriobacteriia</taxon>
        <taxon>Coriobacteriales</taxon>
        <taxon>Atopobiaceae</taxon>
        <taxon>Olsenella</taxon>
    </lineage>
</organism>